<dbReference type="Proteomes" id="UP000262056">
    <property type="component" value="Unassembled WGS sequence"/>
</dbReference>
<dbReference type="NCBIfam" id="NF033788">
    <property type="entry name" value="HTH_metalloreg"/>
    <property type="match status" value="1"/>
</dbReference>
<dbReference type="InterPro" id="IPR036390">
    <property type="entry name" value="WH_DNA-bd_sf"/>
</dbReference>
<organism evidence="5 6">
    <name type="scientific">candidate division WWE3 bacterium</name>
    <dbReference type="NCBI Taxonomy" id="2053526"/>
    <lineage>
        <taxon>Bacteria</taxon>
        <taxon>Katanobacteria</taxon>
    </lineage>
</organism>
<comment type="caution">
    <text evidence="5">The sequence shown here is derived from an EMBL/GenBank/DDBJ whole genome shotgun (WGS) entry which is preliminary data.</text>
</comment>
<keyword evidence="2" id="KW-0238">DNA-binding</keyword>
<gene>
    <name evidence="5" type="ORF">DIU24_00300</name>
</gene>
<evidence type="ECO:0000313" key="5">
    <source>
        <dbReference type="EMBL" id="HCQ40135.1"/>
    </source>
</evidence>
<dbReference type="PRINTS" id="PR00778">
    <property type="entry name" value="HTHARSR"/>
</dbReference>
<keyword evidence="3" id="KW-0804">Transcription</keyword>
<evidence type="ECO:0000313" key="6">
    <source>
        <dbReference type="Proteomes" id="UP000262056"/>
    </source>
</evidence>
<dbReference type="SUPFAM" id="SSF46785">
    <property type="entry name" value="Winged helix' DNA-binding domain"/>
    <property type="match status" value="1"/>
</dbReference>
<dbReference type="InterPro" id="IPR011991">
    <property type="entry name" value="ArsR-like_HTH"/>
</dbReference>
<dbReference type="PANTHER" id="PTHR33154:SF33">
    <property type="entry name" value="TRANSCRIPTIONAL REPRESSOR SDPR"/>
    <property type="match status" value="1"/>
</dbReference>
<protein>
    <submittedName>
        <fullName evidence="5">ArsR family transcriptional regulator</fullName>
    </submittedName>
</protein>
<dbReference type="PANTHER" id="PTHR33154">
    <property type="entry name" value="TRANSCRIPTIONAL REGULATOR, ARSR FAMILY"/>
    <property type="match status" value="1"/>
</dbReference>
<name>A0A656PLK3_UNCKA</name>
<dbReference type="Gene3D" id="1.10.10.10">
    <property type="entry name" value="Winged helix-like DNA-binding domain superfamily/Winged helix DNA-binding domain"/>
    <property type="match status" value="1"/>
</dbReference>
<evidence type="ECO:0000256" key="3">
    <source>
        <dbReference type="ARBA" id="ARBA00023163"/>
    </source>
</evidence>
<dbReference type="EMBL" id="DQFB01000001">
    <property type="protein sequence ID" value="HCQ40135.1"/>
    <property type="molecule type" value="Genomic_DNA"/>
</dbReference>
<dbReference type="Pfam" id="PF12840">
    <property type="entry name" value="HTH_20"/>
    <property type="match status" value="1"/>
</dbReference>
<dbReference type="InterPro" id="IPR001845">
    <property type="entry name" value="HTH_ArsR_DNA-bd_dom"/>
</dbReference>
<accession>A0A656PLK3</accession>
<proteinExistence type="predicted"/>
<reference evidence="5 6" key="1">
    <citation type="journal article" date="2018" name="Nat. Biotechnol.">
        <title>A standardized bacterial taxonomy based on genome phylogeny substantially revises the tree of life.</title>
        <authorList>
            <person name="Parks D.H."/>
            <person name="Chuvochina M."/>
            <person name="Waite D.W."/>
            <person name="Rinke C."/>
            <person name="Skarshewski A."/>
            <person name="Chaumeil P.A."/>
            <person name="Hugenholtz P."/>
        </authorList>
    </citation>
    <scope>NUCLEOTIDE SEQUENCE [LARGE SCALE GENOMIC DNA]</scope>
    <source>
        <strain evidence="5">UBA12021</strain>
    </source>
</reference>
<dbReference type="CDD" id="cd00090">
    <property type="entry name" value="HTH_ARSR"/>
    <property type="match status" value="1"/>
</dbReference>
<evidence type="ECO:0000256" key="1">
    <source>
        <dbReference type="ARBA" id="ARBA00023015"/>
    </source>
</evidence>
<keyword evidence="1" id="KW-0805">Transcription regulation</keyword>
<dbReference type="AlphaFoldDB" id="A0A656PLK3"/>
<dbReference type="InterPro" id="IPR036388">
    <property type="entry name" value="WH-like_DNA-bd_sf"/>
</dbReference>
<dbReference type="InterPro" id="IPR051081">
    <property type="entry name" value="HTH_MetalResp_TranReg"/>
</dbReference>
<feature type="domain" description="HTH arsR-type" evidence="4">
    <location>
        <begin position="1"/>
        <end position="90"/>
    </location>
</feature>
<evidence type="ECO:0000256" key="2">
    <source>
        <dbReference type="ARBA" id="ARBA00023125"/>
    </source>
</evidence>
<evidence type="ECO:0000259" key="4">
    <source>
        <dbReference type="PROSITE" id="PS50987"/>
    </source>
</evidence>
<dbReference type="GO" id="GO:0003700">
    <property type="term" value="F:DNA-binding transcription factor activity"/>
    <property type="evidence" value="ECO:0007669"/>
    <property type="project" value="InterPro"/>
</dbReference>
<sequence>MSKNTLKVFKALANRTRIKILKKLVDDEELSCQELMKHFPLSQPTLSHHFGKLIEGGILRVKKDGVSHYYSVNKTYLAGLGVDIEKITKL</sequence>
<dbReference type="SMART" id="SM00418">
    <property type="entry name" value="HTH_ARSR"/>
    <property type="match status" value="1"/>
</dbReference>
<dbReference type="GO" id="GO:0003677">
    <property type="term" value="F:DNA binding"/>
    <property type="evidence" value="ECO:0007669"/>
    <property type="project" value="UniProtKB-KW"/>
</dbReference>
<dbReference type="PROSITE" id="PS50987">
    <property type="entry name" value="HTH_ARSR_2"/>
    <property type="match status" value="1"/>
</dbReference>